<dbReference type="InterPro" id="IPR044698">
    <property type="entry name" value="VKOR/LTO1"/>
</dbReference>
<dbReference type="EMBL" id="JALLBG020000266">
    <property type="protein sequence ID" value="KAL3757411.1"/>
    <property type="molecule type" value="Genomic_DNA"/>
</dbReference>
<feature type="chain" id="PRO_5044802288" description="Vitamin K epoxide reductase domain-containing protein" evidence="11">
    <location>
        <begin position="20"/>
        <end position="426"/>
    </location>
</feature>
<dbReference type="CDD" id="cd12916">
    <property type="entry name" value="VKOR_1"/>
    <property type="match status" value="1"/>
</dbReference>
<proteinExistence type="inferred from homology"/>
<comment type="subcellular location">
    <subcellularLocation>
        <location evidence="1">Membrane</location>
        <topology evidence="1">Multi-pass membrane protein</topology>
    </subcellularLocation>
</comment>
<evidence type="ECO:0000256" key="8">
    <source>
        <dbReference type="ARBA" id="ARBA00023157"/>
    </source>
</evidence>
<evidence type="ECO:0000256" key="7">
    <source>
        <dbReference type="ARBA" id="ARBA00023136"/>
    </source>
</evidence>
<keyword evidence="8" id="KW-1015">Disulfide bond</keyword>
<dbReference type="Proteomes" id="UP001530293">
    <property type="component" value="Unassembled WGS sequence"/>
</dbReference>
<gene>
    <name evidence="13" type="ORF">ACHAWU_005142</name>
</gene>
<dbReference type="GO" id="GO:0048038">
    <property type="term" value="F:quinone binding"/>
    <property type="evidence" value="ECO:0007669"/>
    <property type="project" value="UniProtKB-KW"/>
</dbReference>
<keyword evidence="9" id="KW-0676">Redox-active center</keyword>
<dbReference type="SMART" id="SM00756">
    <property type="entry name" value="VKc"/>
    <property type="match status" value="1"/>
</dbReference>
<evidence type="ECO:0000259" key="12">
    <source>
        <dbReference type="SMART" id="SM00756"/>
    </source>
</evidence>
<keyword evidence="5 10" id="KW-1133">Transmembrane helix</keyword>
<dbReference type="InterPro" id="IPR038354">
    <property type="entry name" value="VKOR_sf"/>
</dbReference>
<dbReference type="Pfam" id="PF07884">
    <property type="entry name" value="VKOR"/>
    <property type="match status" value="1"/>
</dbReference>
<evidence type="ECO:0000256" key="11">
    <source>
        <dbReference type="SAM" id="SignalP"/>
    </source>
</evidence>
<accession>A0ABD3M0B3</accession>
<dbReference type="Gene3D" id="3.40.30.10">
    <property type="entry name" value="Glutaredoxin"/>
    <property type="match status" value="1"/>
</dbReference>
<feature type="transmembrane region" description="Helical" evidence="10">
    <location>
        <begin position="142"/>
        <end position="162"/>
    </location>
</feature>
<reference evidence="13 14" key="1">
    <citation type="submission" date="2024-10" db="EMBL/GenBank/DDBJ databases">
        <title>Updated reference genomes for cyclostephanoid diatoms.</title>
        <authorList>
            <person name="Roberts W.R."/>
            <person name="Alverson A.J."/>
        </authorList>
    </citation>
    <scope>NUCLEOTIDE SEQUENCE [LARGE SCALE GENOMIC DNA]</scope>
    <source>
        <strain evidence="13 14">AJA232-27</strain>
    </source>
</reference>
<evidence type="ECO:0000256" key="3">
    <source>
        <dbReference type="ARBA" id="ARBA00022692"/>
    </source>
</evidence>
<name>A0ABD3M0B3_9STRA</name>
<keyword evidence="11" id="KW-0732">Signal</keyword>
<dbReference type="GO" id="GO:0016491">
    <property type="term" value="F:oxidoreductase activity"/>
    <property type="evidence" value="ECO:0007669"/>
    <property type="project" value="UniProtKB-KW"/>
</dbReference>
<feature type="transmembrane region" description="Helical" evidence="10">
    <location>
        <begin position="183"/>
        <end position="200"/>
    </location>
</feature>
<evidence type="ECO:0000256" key="4">
    <source>
        <dbReference type="ARBA" id="ARBA00022719"/>
    </source>
</evidence>
<keyword evidence="4" id="KW-0874">Quinone</keyword>
<dbReference type="GO" id="GO:0016020">
    <property type="term" value="C:membrane"/>
    <property type="evidence" value="ECO:0007669"/>
    <property type="project" value="UniProtKB-SubCell"/>
</dbReference>
<keyword evidence="6" id="KW-0560">Oxidoreductase</keyword>
<evidence type="ECO:0000313" key="14">
    <source>
        <dbReference type="Proteomes" id="UP001530293"/>
    </source>
</evidence>
<evidence type="ECO:0000256" key="2">
    <source>
        <dbReference type="ARBA" id="ARBA00006214"/>
    </source>
</evidence>
<dbReference type="PANTHER" id="PTHR34573">
    <property type="entry name" value="VKC DOMAIN-CONTAINING PROTEIN"/>
    <property type="match status" value="1"/>
</dbReference>
<dbReference type="InterPro" id="IPR036249">
    <property type="entry name" value="Thioredoxin-like_sf"/>
</dbReference>
<dbReference type="PANTHER" id="PTHR34573:SF1">
    <property type="entry name" value="VITAMIN K EPOXIDE REDUCTASE DOMAIN-CONTAINING PROTEIN"/>
    <property type="match status" value="1"/>
</dbReference>
<dbReference type="AlphaFoldDB" id="A0ABD3M0B3"/>
<feature type="domain" description="Vitamin K epoxide reductase" evidence="12">
    <location>
        <begin position="71"/>
        <end position="232"/>
    </location>
</feature>
<dbReference type="Gene3D" id="1.20.1440.130">
    <property type="entry name" value="VKOR domain"/>
    <property type="match status" value="1"/>
</dbReference>
<protein>
    <recommendedName>
        <fullName evidence="12">Vitamin K epoxide reductase domain-containing protein</fullName>
    </recommendedName>
</protein>
<evidence type="ECO:0000313" key="13">
    <source>
        <dbReference type="EMBL" id="KAL3757411.1"/>
    </source>
</evidence>
<comment type="similarity">
    <text evidence="2">Belongs to the VKOR family.</text>
</comment>
<keyword evidence="14" id="KW-1185">Reference proteome</keyword>
<dbReference type="InterPro" id="IPR012932">
    <property type="entry name" value="VKOR"/>
</dbReference>
<evidence type="ECO:0000256" key="6">
    <source>
        <dbReference type="ARBA" id="ARBA00023002"/>
    </source>
</evidence>
<feature type="transmembrane region" description="Helical" evidence="10">
    <location>
        <begin position="206"/>
        <end position="230"/>
    </location>
</feature>
<evidence type="ECO:0000256" key="5">
    <source>
        <dbReference type="ARBA" id="ARBA00022989"/>
    </source>
</evidence>
<dbReference type="SUPFAM" id="SSF52833">
    <property type="entry name" value="Thioredoxin-like"/>
    <property type="match status" value="1"/>
</dbReference>
<keyword evidence="7 10" id="KW-0472">Membrane</keyword>
<organism evidence="13 14">
    <name type="scientific">Discostella pseudostelligera</name>
    <dbReference type="NCBI Taxonomy" id="259834"/>
    <lineage>
        <taxon>Eukaryota</taxon>
        <taxon>Sar</taxon>
        <taxon>Stramenopiles</taxon>
        <taxon>Ochrophyta</taxon>
        <taxon>Bacillariophyta</taxon>
        <taxon>Coscinodiscophyceae</taxon>
        <taxon>Thalassiosirophycidae</taxon>
        <taxon>Stephanodiscales</taxon>
        <taxon>Stephanodiscaceae</taxon>
        <taxon>Discostella</taxon>
    </lineage>
</organism>
<evidence type="ECO:0000256" key="9">
    <source>
        <dbReference type="ARBA" id="ARBA00023284"/>
    </source>
</evidence>
<keyword evidence="3 10" id="KW-0812">Transmembrane</keyword>
<sequence>MPLLRNLLIAYYSVVAASAFVPWPSSPRRLGPSLNRPSKTKTTHAPITIIATHRRESQTNDPVAVGDDCWNPDLRKQIGAISAIGLLETAYLTYDKLQYSANGKTASLIGAICSSTENGASLSCNNVLHGPYASLHLGTLDVPLSALGMAAYGTIFVLATLPMLTTDADDRNNGAVLDGANRVALLGGTTLMASFSIYLMSILVGVLHASCLFCFASAGLSITMAGLSWFGGMLPSMEEAQNLSATTDKGGESQVMGLRKKGVIAGASSVGFATMMALGLFLGVTDETGNVNSLSASSATANTSTLLASTSAGSSSYRDNVPPPITTKSSANALALASDMKALDSRMFGAFWCSHCYDQKQAFGYEAMQYLPYIECDREGYNNKRDMCRAKEVPGYPTWEIGGELFPGERSLEELREIVDDIRSGK</sequence>
<evidence type="ECO:0000256" key="1">
    <source>
        <dbReference type="ARBA" id="ARBA00004141"/>
    </source>
</evidence>
<comment type="caution">
    <text evidence="13">The sequence shown here is derived from an EMBL/GenBank/DDBJ whole genome shotgun (WGS) entry which is preliminary data.</text>
</comment>
<feature type="signal peptide" evidence="11">
    <location>
        <begin position="1"/>
        <end position="19"/>
    </location>
</feature>
<feature type="transmembrane region" description="Helical" evidence="10">
    <location>
        <begin position="263"/>
        <end position="284"/>
    </location>
</feature>
<evidence type="ECO:0000256" key="10">
    <source>
        <dbReference type="SAM" id="Phobius"/>
    </source>
</evidence>